<dbReference type="EMBL" id="JACEFI010000015">
    <property type="protein sequence ID" value="KAH0594651.1"/>
    <property type="molecule type" value="Genomic_DNA"/>
</dbReference>
<keyword evidence="4" id="KW-0539">Nucleus</keyword>
<dbReference type="GO" id="GO:0019843">
    <property type="term" value="F:rRNA binding"/>
    <property type="evidence" value="ECO:0007669"/>
    <property type="project" value="InterPro"/>
</dbReference>
<evidence type="ECO:0000313" key="7">
    <source>
        <dbReference type="Proteomes" id="UP000764110"/>
    </source>
</evidence>
<dbReference type="AlphaFoldDB" id="A0A9P8M6V9"/>
<gene>
    <name evidence="6" type="ORF">MHUMG1_07485</name>
</gene>
<dbReference type="Proteomes" id="UP000764110">
    <property type="component" value="Unassembled WGS sequence"/>
</dbReference>
<accession>A0A9P8M6V9</accession>
<comment type="caution">
    <text evidence="6">The sequence shown here is derived from an EMBL/GenBank/DDBJ whole genome shotgun (WGS) entry which is preliminary data.</text>
</comment>
<organism evidence="6 7">
    <name type="scientific">Metarhizium humberi</name>
    <dbReference type="NCBI Taxonomy" id="2596975"/>
    <lineage>
        <taxon>Eukaryota</taxon>
        <taxon>Fungi</taxon>
        <taxon>Dikarya</taxon>
        <taxon>Ascomycota</taxon>
        <taxon>Pezizomycotina</taxon>
        <taxon>Sordariomycetes</taxon>
        <taxon>Hypocreomycetidae</taxon>
        <taxon>Hypocreales</taxon>
        <taxon>Clavicipitaceae</taxon>
        <taxon>Metarhizium</taxon>
    </lineage>
</organism>
<reference evidence="6 7" key="1">
    <citation type="submission" date="2020-07" db="EMBL/GenBank/DDBJ databases">
        <title>Metarhizium humberi genome.</title>
        <authorList>
            <person name="Lysoe E."/>
        </authorList>
    </citation>
    <scope>NUCLEOTIDE SEQUENCE [LARGE SCALE GENOMIC DNA]</scope>
    <source>
        <strain evidence="6 7">ESALQ1638</strain>
    </source>
</reference>
<evidence type="ECO:0000313" key="6">
    <source>
        <dbReference type="EMBL" id="KAH0594651.1"/>
    </source>
</evidence>
<dbReference type="InterPro" id="IPR026532">
    <property type="entry name" value="BRX1"/>
</dbReference>
<dbReference type="SMART" id="SM00879">
    <property type="entry name" value="Brix"/>
    <property type="match status" value="1"/>
</dbReference>
<evidence type="ECO:0000256" key="2">
    <source>
        <dbReference type="ARBA" id="ARBA00006369"/>
    </source>
</evidence>
<feature type="domain" description="Brix" evidence="5">
    <location>
        <begin position="96"/>
        <end position="293"/>
    </location>
</feature>
<dbReference type="PROSITE" id="PS50833">
    <property type="entry name" value="BRIX"/>
    <property type="match status" value="1"/>
</dbReference>
<dbReference type="Gene3D" id="3.40.50.10480">
    <property type="entry name" value="Probable brix-domain ribosomal biogenesis protein"/>
    <property type="match status" value="1"/>
</dbReference>
<comment type="subcellular location">
    <subcellularLocation>
        <location evidence="1">Nucleus</location>
        <location evidence="1">Nucleolus</location>
    </subcellularLocation>
</comment>
<dbReference type="Pfam" id="PF04427">
    <property type="entry name" value="Brix"/>
    <property type="match status" value="1"/>
</dbReference>
<dbReference type="GO" id="GO:0000027">
    <property type="term" value="P:ribosomal large subunit assembly"/>
    <property type="evidence" value="ECO:0007669"/>
    <property type="project" value="TreeGrafter"/>
</dbReference>
<keyword evidence="7" id="KW-1185">Reference proteome</keyword>
<evidence type="ECO:0000259" key="5">
    <source>
        <dbReference type="PROSITE" id="PS50833"/>
    </source>
</evidence>
<dbReference type="PANTHER" id="PTHR13634:SF0">
    <property type="entry name" value="RIBOSOME BIOGENESIS PROTEIN BRX1 HOMOLOG"/>
    <property type="match status" value="1"/>
</dbReference>
<name>A0A9P8M6V9_9HYPO</name>
<evidence type="ECO:0000256" key="1">
    <source>
        <dbReference type="ARBA" id="ARBA00004604"/>
    </source>
</evidence>
<dbReference type="SUPFAM" id="SSF52954">
    <property type="entry name" value="Class II aaRS ABD-related"/>
    <property type="match status" value="1"/>
</dbReference>
<dbReference type="PANTHER" id="PTHR13634">
    <property type="entry name" value="RIBOSOME BIOGENESIS PROTEIN BRIX"/>
    <property type="match status" value="1"/>
</dbReference>
<evidence type="ECO:0000256" key="3">
    <source>
        <dbReference type="ARBA" id="ARBA00022517"/>
    </source>
</evidence>
<sequence length="301" mass="34229">MASSRRSQLPATPTGQYFIIPKINWIPDPNKLVPHKVDDPRSISGLGAVGLQNILNPPRENSLHIQEALCRNLYQVWRRGWLPKSQTKEGAESPVALFARHQRTSSCCSHRHLLNDLAALLPHSRRESKFDSKKNLHDLNELADLCNCNNLLILEARKQQDLYMHISKAPNGPRARFHVQNLHTMSKLNFMGNSSKGSRPILSFDAAFNGEPYLRLLRELLTHTFGVPLTARKAKPFIDRVLAFIVADGRIWVRHYQIAEEEDDASKDEKLSIREIGPRFCLTPIYIQEGSFGGPIIYENK</sequence>
<dbReference type="GO" id="GO:0006364">
    <property type="term" value="P:rRNA processing"/>
    <property type="evidence" value="ECO:0007669"/>
    <property type="project" value="InterPro"/>
</dbReference>
<keyword evidence="3" id="KW-0690">Ribosome biogenesis</keyword>
<evidence type="ECO:0000256" key="4">
    <source>
        <dbReference type="ARBA" id="ARBA00023242"/>
    </source>
</evidence>
<comment type="similarity">
    <text evidence="2">Belongs to the BRX1 family.</text>
</comment>
<dbReference type="GO" id="GO:0005730">
    <property type="term" value="C:nucleolus"/>
    <property type="evidence" value="ECO:0007669"/>
    <property type="project" value="UniProtKB-SubCell"/>
</dbReference>
<proteinExistence type="inferred from homology"/>
<dbReference type="InterPro" id="IPR007109">
    <property type="entry name" value="Brix"/>
</dbReference>
<protein>
    <recommendedName>
        <fullName evidence="5">Brix domain-containing protein</fullName>
    </recommendedName>
</protein>